<feature type="non-terminal residue" evidence="1">
    <location>
        <position position="64"/>
    </location>
</feature>
<dbReference type="EMBL" id="BARU01028529">
    <property type="protein sequence ID" value="GAH71689.1"/>
    <property type="molecule type" value="Genomic_DNA"/>
</dbReference>
<protein>
    <submittedName>
        <fullName evidence="1">Uncharacterized protein</fullName>
    </submittedName>
</protein>
<comment type="caution">
    <text evidence="1">The sequence shown here is derived from an EMBL/GenBank/DDBJ whole genome shotgun (WGS) entry which is preliminary data.</text>
</comment>
<proteinExistence type="predicted"/>
<accession>X1J024</accession>
<name>X1J024_9ZZZZ</name>
<organism evidence="1">
    <name type="scientific">marine sediment metagenome</name>
    <dbReference type="NCBI Taxonomy" id="412755"/>
    <lineage>
        <taxon>unclassified sequences</taxon>
        <taxon>metagenomes</taxon>
        <taxon>ecological metagenomes</taxon>
    </lineage>
</organism>
<evidence type="ECO:0000313" key="1">
    <source>
        <dbReference type="EMBL" id="GAH71689.1"/>
    </source>
</evidence>
<gene>
    <name evidence="1" type="ORF">S03H2_45523</name>
</gene>
<sequence length="64" mass="7619">MAEHLGNRELYKSKPFLIDQYLNRKKSSNVIAREVGVSQYTIKYWLNKFSILLRDREEAARMAK</sequence>
<reference evidence="1" key="1">
    <citation type="journal article" date="2014" name="Front. Microbiol.">
        <title>High frequency of phylogenetically diverse reductive dehalogenase-homologous genes in deep subseafloor sedimentary metagenomes.</title>
        <authorList>
            <person name="Kawai M."/>
            <person name="Futagami T."/>
            <person name="Toyoda A."/>
            <person name="Takaki Y."/>
            <person name="Nishi S."/>
            <person name="Hori S."/>
            <person name="Arai W."/>
            <person name="Tsubouchi T."/>
            <person name="Morono Y."/>
            <person name="Uchiyama I."/>
            <person name="Ito T."/>
            <person name="Fujiyama A."/>
            <person name="Inagaki F."/>
            <person name="Takami H."/>
        </authorList>
    </citation>
    <scope>NUCLEOTIDE SEQUENCE</scope>
    <source>
        <strain evidence="1">Expedition CK06-06</strain>
    </source>
</reference>
<dbReference type="AlphaFoldDB" id="X1J024"/>